<dbReference type="AlphaFoldDB" id="A0A953M2R6"/>
<evidence type="ECO:0000313" key="2">
    <source>
        <dbReference type="Proteomes" id="UP000705867"/>
    </source>
</evidence>
<comment type="caution">
    <text evidence="1">The sequence shown here is derived from an EMBL/GenBank/DDBJ whole genome shotgun (WGS) entry which is preliminary data.</text>
</comment>
<dbReference type="Proteomes" id="UP000705867">
    <property type="component" value="Unassembled WGS sequence"/>
</dbReference>
<protein>
    <submittedName>
        <fullName evidence="1">Uncharacterized protein</fullName>
    </submittedName>
</protein>
<sequence length="245" mass="27620">MSKRPSNTSGHRSVAHASLERGGIPLPLILFLPLLLLFLASCAPKHIDTSLEGVRLEQVLDELQRVSSIEAVLSLEYEKKDSTMSGDALLQLAQDTLTMRIYYLGFLAGEITEEEGIIRSKPKLDRNKSILLVEGLRNSFFWWNMKEYRLQEGEDVYILSNSYRKVFISKKTLLPVRQTIELESGDTIEIAYDEPAWNAEAAGGSAAPLLQRYQSKLTIGLRNHLVRARVTSYTAQEKNDPKAPR</sequence>
<reference evidence="1" key="1">
    <citation type="journal article" date="2021" name="bioRxiv">
        <title>Unraveling nitrogen, sulfur and carbon metabolic pathways and microbial community transcriptional responses to substrate deprivation and toxicity stresses in a bioreactor mimicking anoxic brackish coastal sediment conditions.</title>
        <authorList>
            <person name="Martins P.D."/>
            <person name="Echeveste M.J."/>
            <person name="Arshad A."/>
            <person name="Kurth J."/>
            <person name="Ouboter H."/>
            <person name="Jetten M.S.M."/>
            <person name="Welte C.U."/>
        </authorList>
    </citation>
    <scope>NUCLEOTIDE SEQUENCE</scope>
    <source>
        <strain evidence="1">MAG_39</strain>
    </source>
</reference>
<name>A0A953M2R6_9BACT</name>
<evidence type="ECO:0000313" key="1">
    <source>
        <dbReference type="EMBL" id="MBZ0157877.1"/>
    </source>
</evidence>
<proteinExistence type="predicted"/>
<accession>A0A953M2R6</accession>
<reference evidence="1" key="2">
    <citation type="submission" date="2021-08" db="EMBL/GenBank/DDBJ databases">
        <authorList>
            <person name="Dalcin Martins P."/>
        </authorList>
    </citation>
    <scope>NUCLEOTIDE SEQUENCE</scope>
    <source>
        <strain evidence="1">MAG_39</strain>
    </source>
</reference>
<gene>
    <name evidence="1" type="ORF">K8I29_16900</name>
</gene>
<organism evidence="1 2">
    <name type="scientific">Candidatus Nitrobium versatile</name>
    <dbReference type="NCBI Taxonomy" id="2884831"/>
    <lineage>
        <taxon>Bacteria</taxon>
        <taxon>Pseudomonadati</taxon>
        <taxon>Nitrospirota</taxon>
        <taxon>Nitrospiria</taxon>
        <taxon>Nitrospirales</taxon>
        <taxon>Nitrospiraceae</taxon>
        <taxon>Candidatus Nitrobium</taxon>
    </lineage>
</organism>
<dbReference type="EMBL" id="JAIOIV010000130">
    <property type="protein sequence ID" value="MBZ0157877.1"/>
    <property type="molecule type" value="Genomic_DNA"/>
</dbReference>